<feature type="region of interest" description="Disordered" evidence="1">
    <location>
        <begin position="50"/>
        <end position="119"/>
    </location>
</feature>
<accession>A0A8X6RSJ7</accession>
<comment type="caution">
    <text evidence="2">The sequence shown here is derived from an EMBL/GenBank/DDBJ whole genome shotgun (WGS) entry which is preliminary data.</text>
</comment>
<dbReference type="AlphaFoldDB" id="A0A8X6RSJ7"/>
<feature type="compositionally biased region" description="Basic and acidic residues" evidence="1">
    <location>
        <begin position="60"/>
        <end position="102"/>
    </location>
</feature>
<reference evidence="2" key="1">
    <citation type="submission" date="2020-08" db="EMBL/GenBank/DDBJ databases">
        <title>Multicomponent nature underlies the extraordinary mechanical properties of spider dragline silk.</title>
        <authorList>
            <person name="Kono N."/>
            <person name="Nakamura H."/>
            <person name="Mori M."/>
            <person name="Yoshida Y."/>
            <person name="Ohtoshi R."/>
            <person name="Malay A.D."/>
            <person name="Moran D.A.P."/>
            <person name="Tomita M."/>
            <person name="Numata K."/>
            <person name="Arakawa K."/>
        </authorList>
    </citation>
    <scope>NUCLEOTIDE SEQUENCE</scope>
</reference>
<evidence type="ECO:0000313" key="2">
    <source>
        <dbReference type="EMBL" id="GFX94347.1"/>
    </source>
</evidence>
<keyword evidence="3" id="KW-1185">Reference proteome</keyword>
<organism evidence="2 3">
    <name type="scientific">Trichonephila clavipes</name>
    <name type="common">Golden silk orbweaver</name>
    <name type="synonym">Nephila clavipes</name>
    <dbReference type="NCBI Taxonomy" id="2585209"/>
    <lineage>
        <taxon>Eukaryota</taxon>
        <taxon>Metazoa</taxon>
        <taxon>Ecdysozoa</taxon>
        <taxon>Arthropoda</taxon>
        <taxon>Chelicerata</taxon>
        <taxon>Arachnida</taxon>
        <taxon>Araneae</taxon>
        <taxon>Araneomorphae</taxon>
        <taxon>Entelegynae</taxon>
        <taxon>Araneoidea</taxon>
        <taxon>Nephilidae</taxon>
        <taxon>Trichonephila</taxon>
    </lineage>
</organism>
<name>A0A8X6RSJ7_TRICX</name>
<dbReference type="Proteomes" id="UP000887159">
    <property type="component" value="Unassembled WGS sequence"/>
</dbReference>
<dbReference type="EMBL" id="BMAU01021177">
    <property type="protein sequence ID" value="GFX94347.1"/>
    <property type="molecule type" value="Genomic_DNA"/>
</dbReference>
<gene>
    <name evidence="2" type="ORF">TNCV_4293921</name>
</gene>
<evidence type="ECO:0000313" key="3">
    <source>
        <dbReference type="Proteomes" id="UP000887159"/>
    </source>
</evidence>
<sequence>MARVPLVRHPWPNGYVMSSRPNATEDPTCRVVNGHLRYLLVGVEKKEIDQAREESDEVMDINHDSESKFEKSDENKKRLSRKEDFQMSPKELHQKRYKDTSKLRGTSPSLKVRSTRKSSTCYLSIIKGQ</sequence>
<protein>
    <submittedName>
        <fullName evidence="2">Uncharacterized protein</fullName>
    </submittedName>
</protein>
<proteinExistence type="predicted"/>
<evidence type="ECO:0000256" key="1">
    <source>
        <dbReference type="SAM" id="MobiDB-lite"/>
    </source>
</evidence>